<comment type="caution">
    <text evidence="2">The sequence shown here is derived from an EMBL/GenBank/DDBJ whole genome shotgun (WGS) entry which is preliminary data.</text>
</comment>
<feature type="transmembrane region" description="Helical" evidence="1">
    <location>
        <begin position="211"/>
        <end position="231"/>
    </location>
</feature>
<sequence length="436" mass="48381">MSKSCMFFMPILILLQGAVYLWLSIWGLVLRECSQQITDIAKQPFQYVMDLIYFYDDACGQPAVLVPGNTVAISMNLTDTAEPTETRTFIFLICYVIISTMWILTSLWSMLTSLCSAHRNLKLLSFGSWFTVVLAGSVLDAVATGYHIHNLVHTTSANKTFQYLGITTTSSAMDYIRSFDEYFVAPSIVMACVSSRIILIWLLNLSGASNCMLIVLVQGFIYLGLSIWGLVMGKCSLATSDITNQSTLFTMDLLYLQGKNCGNPNVLIFGISKPVNLSLDWTLAEYTKLRTFIVLILYAIISCLWIILSLACMSAVYKSNFKRPVNKCLSALWLLAILGGSTIDGIAAGFYGSDIYYTMSAASTFQYLNITVDPTVDALTMEYLEEFDVYFSTPALIMTLLTCRVGILFLINIFGCGLCVAAMTVSTQILNFLCIY</sequence>
<dbReference type="Proteomes" id="UP000037069">
    <property type="component" value="Unassembled WGS sequence"/>
</dbReference>
<protein>
    <submittedName>
        <fullName evidence="2">Uncharacterized protein</fullName>
    </submittedName>
</protein>
<name>A0A0L0BTF4_LUCCU</name>
<evidence type="ECO:0000313" key="2">
    <source>
        <dbReference type="EMBL" id="KNC23301.1"/>
    </source>
</evidence>
<keyword evidence="3" id="KW-1185">Reference proteome</keyword>
<feature type="transmembrane region" description="Helical" evidence="1">
    <location>
        <begin position="123"/>
        <end position="148"/>
    </location>
</feature>
<keyword evidence="1" id="KW-0472">Membrane</keyword>
<reference evidence="2 3" key="1">
    <citation type="journal article" date="2015" name="Nat. Commun.">
        <title>Lucilia cuprina genome unlocks parasitic fly biology to underpin future interventions.</title>
        <authorList>
            <person name="Anstead C.A."/>
            <person name="Korhonen P.K."/>
            <person name="Young N.D."/>
            <person name="Hall R.S."/>
            <person name="Jex A.R."/>
            <person name="Murali S.C."/>
            <person name="Hughes D.S."/>
            <person name="Lee S.F."/>
            <person name="Perry T."/>
            <person name="Stroehlein A.J."/>
            <person name="Ansell B.R."/>
            <person name="Breugelmans B."/>
            <person name="Hofmann A."/>
            <person name="Qu J."/>
            <person name="Dugan S."/>
            <person name="Lee S.L."/>
            <person name="Chao H."/>
            <person name="Dinh H."/>
            <person name="Han Y."/>
            <person name="Doddapaneni H.V."/>
            <person name="Worley K.C."/>
            <person name="Muzny D.M."/>
            <person name="Ioannidis P."/>
            <person name="Waterhouse R.M."/>
            <person name="Zdobnov E.M."/>
            <person name="James P.J."/>
            <person name="Bagnall N.H."/>
            <person name="Kotze A.C."/>
            <person name="Gibbs R.A."/>
            <person name="Richards S."/>
            <person name="Batterham P."/>
            <person name="Gasser R.B."/>
        </authorList>
    </citation>
    <scope>NUCLEOTIDE SEQUENCE [LARGE SCALE GENOMIC DNA]</scope>
    <source>
        <strain evidence="2 3">LS</strain>
        <tissue evidence="2">Full body</tissue>
    </source>
</reference>
<dbReference type="OrthoDB" id="7967436at2759"/>
<feature type="transmembrane region" description="Helical" evidence="1">
    <location>
        <begin position="7"/>
        <end position="29"/>
    </location>
</feature>
<feature type="transmembrane region" description="Helical" evidence="1">
    <location>
        <begin position="183"/>
        <end position="204"/>
    </location>
</feature>
<keyword evidence="1" id="KW-1133">Transmembrane helix</keyword>
<feature type="transmembrane region" description="Helical" evidence="1">
    <location>
        <begin position="329"/>
        <end position="351"/>
    </location>
</feature>
<evidence type="ECO:0000256" key="1">
    <source>
        <dbReference type="SAM" id="Phobius"/>
    </source>
</evidence>
<proteinExistence type="predicted"/>
<dbReference type="EMBL" id="JRES01001371">
    <property type="protein sequence ID" value="KNC23301.1"/>
    <property type="molecule type" value="Genomic_DNA"/>
</dbReference>
<feature type="transmembrane region" description="Helical" evidence="1">
    <location>
        <begin position="292"/>
        <end position="317"/>
    </location>
</feature>
<accession>A0A0L0BTF4</accession>
<dbReference type="AlphaFoldDB" id="A0A0L0BTF4"/>
<evidence type="ECO:0000313" key="3">
    <source>
        <dbReference type="Proteomes" id="UP000037069"/>
    </source>
</evidence>
<keyword evidence="1" id="KW-0812">Transmembrane</keyword>
<gene>
    <name evidence="2" type="ORF">FF38_10737</name>
</gene>
<feature type="transmembrane region" description="Helical" evidence="1">
    <location>
        <begin position="395"/>
        <end position="423"/>
    </location>
</feature>
<dbReference type="STRING" id="7375.A0A0L0BTF4"/>
<feature type="transmembrane region" description="Helical" evidence="1">
    <location>
        <begin position="89"/>
        <end position="111"/>
    </location>
</feature>
<organism evidence="2 3">
    <name type="scientific">Lucilia cuprina</name>
    <name type="common">Green bottle fly</name>
    <name type="synonym">Australian sheep blowfly</name>
    <dbReference type="NCBI Taxonomy" id="7375"/>
    <lineage>
        <taxon>Eukaryota</taxon>
        <taxon>Metazoa</taxon>
        <taxon>Ecdysozoa</taxon>
        <taxon>Arthropoda</taxon>
        <taxon>Hexapoda</taxon>
        <taxon>Insecta</taxon>
        <taxon>Pterygota</taxon>
        <taxon>Neoptera</taxon>
        <taxon>Endopterygota</taxon>
        <taxon>Diptera</taxon>
        <taxon>Brachycera</taxon>
        <taxon>Muscomorpha</taxon>
        <taxon>Oestroidea</taxon>
        <taxon>Calliphoridae</taxon>
        <taxon>Luciliinae</taxon>
        <taxon>Lucilia</taxon>
    </lineage>
</organism>